<evidence type="ECO:0008006" key="4">
    <source>
        <dbReference type="Google" id="ProtNLM"/>
    </source>
</evidence>
<feature type="compositionally biased region" description="Gly residues" evidence="1">
    <location>
        <begin position="38"/>
        <end position="100"/>
    </location>
</feature>
<name>A0ABT5CGE4_9BACT</name>
<feature type="region of interest" description="Disordered" evidence="1">
    <location>
        <begin position="368"/>
        <end position="525"/>
    </location>
</feature>
<evidence type="ECO:0000313" key="3">
    <source>
        <dbReference type="Proteomes" id="UP001217485"/>
    </source>
</evidence>
<gene>
    <name evidence="2" type="ORF">POL72_47805</name>
</gene>
<feature type="region of interest" description="Disordered" evidence="1">
    <location>
        <begin position="27"/>
        <end position="100"/>
    </location>
</feature>
<feature type="compositionally biased region" description="Gly residues" evidence="1">
    <location>
        <begin position="392"/>
        <end position="407"/>
    </location>
</feature>
<feature type="compositionally biased region" description="Low complexity" evidence="1">
    <location>
        <begin position="408"/>
        <end position="475"/>
    </location>
</feature>
<dbReference type="PROSITE" id="PS51257">
    <property type="entry name" value="PROKAR_LIPOPROTEIN"/>
    <property type="match status" value="1"/>
</dbReference>
<dbReference type="EMBL" id="JAQNDK010000006">
    <property type="protein sequence ID" value="MDC0685504.1"/>
    <property type="molecule type" value="Genomic_DNA"/>
</dbReference>
<reference evidence="2 3" key="1">
    <citation type="submission" date="2023-01" db="EMBL/GenBank/DDBJ databases">
        <title>Minimal conservation of predation-associated metabolite biosynthetic gene clusters underscores biosynthetic potential of Myxococcota including descriptions for ten novel species: Archangium lansinium sp. nov., Myxococcus landrumus sp. nov., Nannocystis bai.</title>
        <authorList>
            <person name="Ahearne A."/>
            <person name="Stevens C."/>
            <person name="Dowd S."/>
        </authorList>
    </citation>
    <scope>NUCLEOTIDE SEQUENCE [LARGE SCALE GENOMIC DNA]</scope>
    <source>
        <strain evidence="2 3">WIWO2</strain>
    </source>
</reference>
<dbReference type="RefSeq" id="WP_272103822.1">
    <property type="nucleotide sequence ID" value="NZ_JAQNDK010000006.1"/>
</dbReference>
<feature type="compositionally biased region" description="Gly residues" evidence="1">
    <location>
        <begin position="368"/>
        <end position="383"/>
    </location>
</feature>
<organism evidence="2 3">
    <name type="scientific">Sorangium atrum</name>
    <dbReference type="NCBI Taxonomy" id="2995308"/>
    <lineage>
        <taxon>Bacteria</taxon>
        <taxon>Pseudomonadati</taxon>
        <taxon>Myxococcota</taxon>
        <taxon>Polyangia</taxon>
        <taxon>Polyangiales</taxon>
        <taxon>Polyangiaceae</taxon>
        <taxon>Sorangium</taxon>
    </lineage>
</organism>
<sequence length="525" mass="47691">MRRIAAALLTTVAVSTGFLGCSDDSDAGAGGTSTSDGAGAGSDGAGSAGNGGSGDGGSGDGGPGDGGSGSGDGGSSAHSGAGGGDGGSGDGGSGDGGSGEARGLGARCAKDADCGPRGHCFTESGDDLFGGGPAGGYCTTACEQDSDCEGEGSACFGGLCFLGCAAGEPPLMSIVDKLDPAKCRGREELRCEDIDDVYVCLPNCGSDSQCGGDRVCDPRMNVCVDEPTRGLPTGAQCAIKADGTDPCAGWCIEVGTNLGVCAGLCGLGGDIANEDCGGLEKGLCAYPFADEPGVGDVGMCTNACTSHSDCLLPTSSCVFLGVETNGFCLFGVTKCPRGQSSCADGEVCTLTPKGRLCLDENYPLEDPGTGGAGGGGGAGGMGGADAASSTSGAGGAGGAGAASGAGGADAASSTSGAGGADAASSTSGAGGADAASSTSGAGGADAASSTSGAGGTDAASSTSGAGGTDAASSTSGAGGAGGTDAAGGAGGTHGAGGTDGIGGTDASGGAGGSLDGSSVSAGGAE</sequence>
<keyword evidence="3" id="KW-1185">Reference proteome</keyword>
<feature type="compositionally biased region" description="Gly residues" evidence="1">
    <location>
        <begin position="476"/>
        <end position="514"/>
    </location>
</feature>
<proteinExistence type="predicted"/>
<evidence type="ECO:0000313" key="2">
    <source>
        <dbReference type="EMBL" id="MDC0685504.1"/>
    </source>
</evidence>
<feature type="compositionally biased region" description="Low complexity" evidence="1">
    <location>
        <begin position="515"/>
        <end position="525"/>
    </location>
</feature>
<evidence type="ECO:0000256" key="1">
    <source>
        <dbReference type="SAM" id="MobiDB-lite"/>
    </source>
</evidence>
<accession>A0ABT5CGE4</accession>
<comment type="caution">
    <text evidence="2">The sequence shown here is derived from an EMBL/GenBank/DDBJ whole genome shotgun (WGS) entry which is preliminary data.</text>
</comment>
<dbReference type="Proteomes" id="UP001217485">
    <property type="component" value="Unassembled WGS sequence"/>
</dbReference>
<protein>
    <recommendedName>
        <fullName evidence="4">PE-PGRS family protein</fullName>
    </recommendedName>
</protein>